<protein>
    <submittedName>
        <fullName evidence="1">Uncharacterized protein</fullName>
    </submittedName>
</protein>
<gene>
    <name evidence="1" type="ORF">MLD38_008296</name>
</gene>
<organism evidence="1 2">
    <name type="scientific">Melastoma candidum</name>
    <dbReference type="NCBI Taxonomy" id="119954"/>
    <lineage>
        <taxon>Eukaryota</taxon>
        <taxon>Viridiplantae</taxon>
        <taxon>Streptophyta</taxon>
        <taxon>Embryophyta</taxon>
        <taxon>Tracheophyta</taxon>
        <taxon>Spermatophyta</taxon>
        <taxon>Magnoliopsida</taxon>
        <taxon>eudicotyledons</taxon>
        <taxon>Gunneridae</taxon>
        <taxon>Pentapetalae</taxon>
        <taxon>rosids</taxon>
        <taxon>malvids</taxon>
        <taxon>Myrtales</taxon>
        <taxon>Melastomataceae</taxon>
        <taxon>Melastomatoideae</taxon>
        <taxon>Melastomateae</taxon>
        <taxon>Melastoma</taxon>
    </lineage>
</organism>
<sequence length="325" mass="35869">MSKKEIDLMGSWVVDENVNGVEDEFLDNFIKHMDFPLEDVEGSTSLKDWDASFQLLELPSSDVLEGLPSSFGGKIFNSDSESPLNPSKYDEKPKLTGLPSSAQPTSIGNTRRHQAYFSSNTNPFCSSSSVSVLESSSSCSLENFNGSGSRFFIPVKRARSKRLRPIALNPRLSETFVSTTRAATHTASPACSTTYFEMKTTSLAKKEGKELGPSHLQAKVESYSTSDPSSVRKCTHCEVTSTPQWREGPLGPKTLCNACGVRYRSGRLFPEYRPAASPTFTSALHSNSHKRVVEMRKKANLEVRIASGESLRLNQHRNLSRCLPT</sequence>
<reference evidence="2" key="1">
    <citation type="journal article" date="2023" name="Front. Plant Sci.">
        <title>Chromosomal-level genome assembly of Melastoma candidum provides insights into trichome evolution.</title>
        <authorList>
            <person name="Zhong Y."/>
            <person name="Wu W."/>
            <person name="Sun C."/>
            <person name="Zou P."/>
            <person name="Liu Y."/>
            <person name="Dai S."/>
            <person name="Zhou R."/>
        </authorList>
    </citation>
    <scope>NUCLEOTIDE SEQUENCE [LARGE SCALE GENOMIC DNA]</scope>
</reference>
<dbReference type="Proteomes" id="UP001057402">
    <property type="component" value="Chromosome 3"/>
</dbReference>
<comment type="caution">
    <text evidence="1">The sequence shown here is derived from an EMBL/GenBank/DDBJ whole genome shotgun (WGS) entry which is preliminary data.</text>
</comment>
<keyword evidence="2" id="KW-1185">Reference proteome</keyword>
<proteinExistence type="predicted"/>
<name>A0ACB9RTH2_9MYRT</name>
<evidence type="ECO:0000313" key="1">
    <source>
        <dbReference type="EMBL" id="KAI4382318.1"/>
    </source>
</evidence>
<accession>A0ACB9RTH2</accession>
<evidence type="ECO:0000313" key="2">
    <source>
        <dbReference type="Proteomes" id="UP001057402"/>
    </source>
</evidence>
<dbReference type="EMBL" id="CM042882">
    <property type="protein sequence ID" value="KAI4382318.1"/>
    <property type="molecule type" value="Genomic_DNA"/>
</dbReference>